<comment type="caution">
    <text evidence="2">The sequence shown here is derived from an EMBL/GenBank/DDBJ whole genome shotgun (WGS) entry which is preliminary data.</text>
</comment>
<organism evidence="2">
    <name type="scientific">Mycobacterium xenopi 4042</name>
    <dbReference type="NCBI Taxonomy" id="1299334"/>
    <lineage>
        <taxon>Bacteria</taxon>
        <taxon>Bacillati</taxon>
        <taxon>Actinomycetota</taxon>
        <taxon>Actinomycetes</taxon>
        <taxon>Mycobacteriales</taxon>
        <taxon>Mycobacteriaceae</taxon>
        <taxon>Mycobacterium</taxon>
    </lineage>
</organism>
<evidence type="ECO:0000313" key="2">
    <source>
        <dbReference type="EMBL" id="EUA75356.1"/>
    </source>
</evidence>
<feature type="compositionally biased region" description="Basic residues" evidence="1">
    <location>
        <begin position="139"/>
        <end position="148"/>
    </location>
</feature>
<gene>
    <name evidence="2" type="ORF">I553_3249</name>
</gene>
<feature type="compositionally biased region" description="Basic residues" evidence="1">
    <location>
        <begin position="44"/>
        <end position="84"/>
    </location>
</feature>
<reference evidence="2" key="1">
    <citation type="submission" date="2014-01" db="EMBL/GenBank/DDBJ databases">
        <authorList>
            <person name="Brown-Elliot B."/>
            <person name="Wallace R."/>
            <person name="Lenaerts A."/>
            <person name="Ordway D."/>
            <person name="DeGroote M.A."/>
            <person name="Parker T."/>
            <person name="Sizemore C."/>
            <person name="Tallon L.J."/>
            <person name="Sadzewicz L.K."/>
            <person name="Sengamalay N."/>
            <person name="Fraser C.M."/>
            <person name="Hine E."/>
            <person name="Shefchek K.A."/>
            <person name="Das S.P."/>
            <person name="Tettelin H."/>
        </authorList>
    </citation>
    <scope>NUCLEOTIDE SEQUENCE [LARGE SCALE GENOMIC DNA]</scope>
    <source>
        <strain evidence="2">4042</strain>
    </source>
</reference>
<feature type="region of interest" description="Disordered" evidence="1">
    <location>
        <begin position="129"/>
        <end position="148"/>
    </location>
</feature>
<evidence type="ECO:0000256" key="1">
    <source>
        <dbReference type="SAM" id="MobiDB-lite"/>
    </source>
</evidence>
<accession>X8E573</accession>
<dbReference type="EMBL" id="JAOB01000010">
    <property type="protein sequence ID" value="EUA75356.1"/>
    <property type="molecule type" value="Genomic_DNA"/>
</dbReference>
<protein>
    <submittedName>
        <fullName evidence="2">O-phosphoserine sulfhydrylase domain protein</fullName>
    </submittedName>
</protein>
<dbReference type="PATRIC" id="fig|1299334.3.peg.755"/>
<sequence>MSVIVSIPTILRPHTKGKNVSKQAGHAARGHQRPGSQLLGHLRAAGRKRQTAPLRQHLRQRRGRPVFRRPGHCDLRRRHGHHPAGRRRWLSVTRYDSLLAALGNTPLVGLPRLSPRWDDGPTALTCGCGPNSKTATRPARSKTVRRCE</sequence>
<feature type="region of interest" description="Disordered" evidence="1">
    <location>
        <begin position="15"/>
        <end position="84"/>
    </location>
</feature>
<proteinExistence type="predicted"/>
<dbReference type="AlphaFoldDB" id="X8E573"/>
<name>X8E573_MYCXE</name>